<evidence type="ECO:0000313" key="1">
    <source>
        <dbReference type="EMBL" id="CAB4596155.1"/>
    </source>
</evidence>
<name>A0A6J6GAI6_9ZZZZ</name>
<organism evidence="1">
    <name type="scientific">freshwater metagenome</name>
    <dbReference type="NCBI Taxonomy" id="449393"/>
    <lineage>
        <taxon>unclassified sequences</taxon>
        <taxon>metagenomes</taxon>
        <taxon>ecological metagenomes</taxon>
    </lineage>
</organism>
<dbReference type="AlphaFoldDB" id="A0A6J6GAI6"/>
<reference evidence="1" key="1">
    <citation type="submission" date="2020-05" db="EMBL/GenBank/DDBJ databases">
        <authorList>
            <person name="Chiriac C."/>
            <person name="Salcher M."/>
            <person name="Ghai R."/>
            <person name="Kavagutti S V."/>
        </authorList>
    </citation>
    <scope>NUCLEOTIDE SEQUENCE</scope>
</reference>
<protein>
    <submittedName>
        <fullName evidence="1">Unannotated protein</fullName>
    </submittedName>
</protein>
<sequence>MEWPTPMMPPFWATALAAAVASAAYPDQATFQSLGAAVSPCPRWSWA</sequence>
<gene>
    <name evidence="1" type="ORF">UFOPK1722_01909</name>
</gene>
<accession>A0A6J6GAI6</accession>
<dbReference type="EMBL" id="CAEZTS010000239">
    <property type="protein sequence ID" value="CAB4596155.1"/>
    <property type="molecule type" value="Genomic_DNA"/>
</dbReference>
<proteinExistence type="predicted"/>